<evidence type="ECO:0000256" key="1">
    <source>
        <dbReference type="SAM" id="SignalP"/>
    </source>
</evidence>
<keyword evidence="3" id="KW-1185">Reference proteome</keyword>
<feature type="signal peptide" evidence="1">
    <location>
        <begin position="1"/>
        <end position="18"/>
    </location>
</feature>
<accession>A0A858SYV7</accession>
<dbReference type="InterPro" id="IPR021323">
    <property type="entry name" value="DUF2927"/>
</dbReference>
<evidence type="ECO:0000313" key="2">
    <source>
        <dbReference type="EMBL" id="QJF53178.1"/>
    </source>
</evidence>
<dbReference type="Pfam" id="PF11150">
    <property type="entry name" value="DUF2927"/>
    <property type="match status" value="1"/>
</dbReference>
<name>A0A858SYV7_9RHOB</name>
<dbReference type="KEGG" id="rpon:G3256_09595"/>
<dbReference type="EMBL" id="CP048788">
    <property type="protein sequence ID" value="QJF53178.1"/>
    <property type="molecule type" value="Genomic_DNA"/>
</dbReference>
<protein>
    <submittedName>
        <fullName evidence="2">DUF2927 domain-containing protein</fullName>
    </submittedName>
</protein>
<dbReference type="PROSITE" id="PS51257">
    <property type="entry name" value="PROKAR_LIPOPROTEIN"/>
    <property type="match status" value="1"/>
</dbReference>
<gene>
    <name evidence="2" type="ORF">G3256_09595</name>
</gene>
<sequence>MRRLVLPLVILLAGCAPATQNNTASRAVFGEGILPPMKTFAPQKQAQTTKSNTGLARDFMELSFRMESGRALPVFTRFEGPVTVRMTGNPPATMKGDLNQLITRLQTEAQIPISVTTSADANITIQAVPRSSIKKVLPQAACFVAPNVGSIREYRSARRAPQTNWTLLQTRERLAIFIPNDSSPQEVRDCLHEELGQALGPLNDLYRLPDSVFNDDNVHTVLTGFDMMILRATYAPELRSGMSPQEVATRLPAIFDRINPAGRKQAAAPASPTPQVWNQSIQTALGPGADYARRQVASDTALRIAVNEGWTDNRRAFAHYARARLLQASDSEAARRQYEIADRFYARSPQTRLHRAYVATQLAAYELADGDPVAARSLVEPHISIAAQSQNASLLATLQLLRAESFAMEGRADEARAVRLDSLGWARYGFGADWVVRAKLREISALNRQNAPA</sequence>
<proteinExistence type="predicted"/>
<evidence type="ECO:0000313" key="3">
    <source>
        <dbReference type="Proteomes" id="UP000503308"/>
    </source>
</evidence>
<dbReference type="AlphaFoldDB" id="A0A858SYV7"/>
<organism evidence="2 3">
    <name type="scientific">Roseobacter ponti</name>
    <dbReference type="NCBI Taxonomy" id="1891787"/>
    <lineage>
        <taxon>Bacteria</taxon>
        <taxon>Pseudomonadati</taxon>
        <taxon>Pseudomonadota</taxon>
        <taxon>Alphaproteobacteria</taxon>
        <taxon>Rhodobacterales</taxon>
        <taxon>Roseobacteraceae</taxon>
        <taxon>Roseobacter</taxon>
    </lineage>
</organism>
<reference evidence="2 3" key="1">
    <citation type="submission" date="2020-02" db="EMBL/GenBank/DDBJ databases">
        <title>Genome sequence of Roseobacter ponti.</title>
        <authorList>
            <person name="Hollensteiner J."/>
            <person name="Schneider D."/>
            <person name="Poehlein A."/>
            <person name="Daniel R."/>
        </authorList>
    </citation>
    <scope>NUCLEOTIDE SEQUENCE [LARGE SCALE GENOMIC DNA]</scope>
    <source>
        <strain evidence="2 3">DSM 106830</strain>
    </source>
</reference>
<dbReference type="Proteomes" id="UP000503308">
    <property type="component" value="Chromosome"/>
</dbReference>
<keyword evidence="1" id="KW-0732">Signal</keyword>
<feature type="chain" id="PRO_5032849935" evidence="1">
    <location>
        <begin position="19"/>
        <end position="453"/>
    </location>
</feature>